<reference evidence="2 3" key="1">
    <citation type="journal article" date="2019" name="Commun. Biol.">
        <title>The bagworm genome reveals a unique fibroin gene that provides high tensile strength.</title>
        <authorList>
            <person name="Kono N."/>
            <person name="Nakamura H."/>
            <person name="Ohtoshi R."/>
            <person name="Tomita M."/>
            <person name="Numata K."/>
            <person name="Arakawa K."/>
        </authorList>
    </citation>
    <scope>NUCLEOTIDE SEQUENCE [LARGE SCALE GENOMIC DNA]</scope>
</reference>
<evidence type="ECO:0000313" key="2">
    <source>
        <dbReference type="EMBL" id="GBP30711.1"/>
    </source>
</evidence>
<protein>
    <submittedName>
        <fullName evidence="2">Uncharacterized protein</fullName>
    </submittedName>
</protein>
<organism evidence="2 3">
    <name type="scientific">Eumeta variegata</name>
    <name type="common">Bagworm moth</name>
    <name type="synonym">Eumeta japonica</name>
    <dbReference type="NCBI Taxonomy" id="151549"/>
    <lineage>
        <taxon>Eukaryota</taxon>
        <taxon>Metazoa</taxon>
        <taxon>Ecdysozoa</taxon>
        <taxon>Arthropoda</taxon>
        <taxon>Hexapoda</taxon>
        <taxon>Insecta</taxon>
        <taxon>Pterygota</taxon>
        <taxon>Neoptera</taxon>
        <taxon>Endopterygota</taxon>
        <taxon>Lepidoptera</taxon>
        <taxon>Glossata</taxon>
        <taxon>Ditrysia</taxon>
        <taxon>Tineoidea</taxon>
        <taxon>Psychidae</taxon>
        <taxon>Oiketicinae</taxon>
        <taxon>Eumeta</taxon>
    </lineage>
</organism>
<feature type="compositionally biased region" description="Polar residues" evidence="1">
    <location>
        <begin position="36"/>
        <end position="47"/>
    </location>
</feature>
<dbReference type="Proteomes" id="UP000299102">
    <property type="component" value="Unassembled WGS sequence"/>
</dbReference>
<proteinExistence type="predicted"/>
<gene>
    <name evidence="2" type="ORF">EVAR_75935_1</name>
</gene>
<sequence length="151" mass="17221">MGAQVQQRKNRVLHVFQEKRIPSGGKIETTDVAIPETNQVPWHNSSKTNEDEPTHRIGNKGAETDQKSSRPDNQILRKNRLSNHTHHNTSLHADGLRSDPITIEIQRNKPEPFCIVQYLKASIQKCHTTTEKNIHRSTMKNGGYRSLALTR</sequence>
<accession>A0A4C1UW53</accession>
<evidence type="ECO:0000313" key="3">
    <source>
        <dbReference type="Proteomes" id="UP000299102"/>
    </source>
</evidence>
<dbReference type="AlphaFoldDB" id="A0A4C1UW53"/>
<evidence type="ECO:0000256" key="1">
    <source>
        <dbReference type="SAM" id="MobiDB-lite"/>
    </source>
</evidence>
<feature type="region of interest" description="Disordered" evidence="1">
    <location>
        <begin position="24"/>
        <end position="95"/>
    </location>
</feature>
<dbReference type="EMBL" id="BGZK01000236">
    <property type="protein sequence ID" value="GBP30711.1"/>
    <property type="molecule type" value="Genomic_DNA"/>
</dbReference>
<feature type="compositionally biased region" description="Basic residues" evidence="1">
    <location>
        <begin position="77"/>
        <end position="89"/>
    </location>
</feature>
<name>A0A4C1UW53_EUMVA</name>
<comment type="caution">
    <text evidence="2">The sequence shown here is derived from an EMBL/GenBank/DDBJ whole genome shotgun (WGS) entry which is preliminary data.</text>
</comment>
<keyword evidence="3" id="KW-1185">Reference proteome</keyword>